<dbReference type="InterPro" id="IPR022225">
    <property type="entry name" value="Phage_tail_fibre_N"/>
</dbReference>
<evidence type="ECO:0000313" key="3">
    <source>
        <dbReference type="Proteomes" id="UP000503840"/>
    </source>
</evidence>
<dbReference type="InterPro" id="IPR051934">
    <property type="entry name" value="Phage_Tail_Fiber_Structural"/>
</dbReference>
<protein>
    <submittedName>
        <fullName evidence="2">Tail fiber protein</fullName>
    </submittedName>
</protein>
<comment type="caution">
    <text evidence="2">The sequence shown here is derived from an EMBL/GenBank/DDBJ whole genome shotgun (WGS) entry which is preliminary data.</text>
</comment>
<gene>
    <name evidence="2" type="ORF">DSM101010T_16400</name>
</gene>
<dbReference type="EMBL" id="BLVO01000013">
    <property type="protein sequence ID" value="GFM33275.1"/>
    <property type="molecule type" value="Genomic_DNA"/>
</dbReference>
<proteinExistence type="predicted"/>
<reference evidence="2 3" key="1">
    <citation type="submission" date="2020-05" db="EMBL/GenBank/DDBJ databases">
        <title>Draft genome sequence of Desulfovibrio sp. strain HN2T.</title>
        <authorList>
            <person name="Ueno A."/>
            <person name="Tamazawa S."/>
            <person name="Tamamura S."/>
            <person name="Murakami T."/>
            <person name="Kiyama T."/>
            <person name="Inomata H."/>
            <person name="Amano Y."/>
            <person name="Miyakawa K."/>
            <person name="Tamaki H."/>
            <person name="Naganuma T."/>
            <person name="Kaneko K."/>
        </authorList>
    </citation>
    <scope>NUCLEOTIDE SEQUENCE [LARGE SCALE GENOMIC DNA]</scope>
    <source>
        <strain evidence="2 3">HN2</strain>
    </source>
</reference>
<dbReference type="Pfam" id="PF12571">
    <property type="entry name" value="Phage_tail_fib"/>
    <property type="match status" value="1"/>
</dbReference>
<evidence type="ECO:0000259" key="1">
    <source>
        <dbReference type="Pfam" id="PF12571"/>
    </source>
</evidence>
<name>A0A7J0BJF8_9BACT</name>
<organism evidence="2 3">
    <name type="scientific">Desulfovibrio subterraneus</name>
    <dbReference type="NCBI Taxonomy" id="2718620"/>
    <lineage>
        <taxon>Bacteria</taxon>
        <taxon>Pseudomonadati</taxon>
        <taxon>Thermodesulfobacteriota</taxon>
        <taxon>Desulfovibrionia</taxon>
        <taxon>Desulfovibrionales</taxon>
        <taxon>Desulfovibrionaceae</taxon>
        <taxon>Desulfovibrio</taxon>
    </lineage>
</organism>
<dbReference type="PANTHER" id="PTHR35191:SF1">
    <property type="entry name" value="PROPHAGE SIDE TAIL FIBER PROTEIN HOMOLOG STFQ-RELATED"/>
    <property type="match status" value="1"/>
</dbReference>
<dbReference type="RefSeq" id="WP_174404944.1">
    <property type="nucleotide sequence ID" value="NZ_BLVO01000013.1"/>
</dbReference>
<sequence>MPNYYTLLTNKGKAKLAAAQNGTPVQITEFALGDGNGSDIVPSEAMVALVREVHRRPVNSIYIHPQNPSWTVAEVVVPQDVGGFTVREVGLYDADGDLFAIGGYPTTYKPLLDSGVGKELCLRAVLAISNASTIKLTIDPSVVTATREFVDRAMAMHNNSPDAHGEAFQALAGHIQDKDDPHATLPPGGETGQVIIKQEDGSLAWGTVAGMPVGTLHFPSTGKPDPGSVAVNVKQKFLRTVYPQLVARVLADGGYLATEEAWDAAAATNEGSCGRYALTDTHIILPCYKHYFSAAQEGVAGKEAGDWAGEELLAHHHNNGVGDYEVSHNIYGVTAEDVPGEATRALQSYNYVPTFQGLTSTTGGAENHVKRSYVLPCIKVADVAVNAAQVDMLALAAQVAAINGDKVDKGDVEYRSIVELKGSRGAAGTWTIPDLIVGKPLFISLTDTSDDGVLYRVISGTLDAVTTSTSRYHGMASRANFTSVTPSSFVLVPTAPAIEIYIQSIQTGATLRAYQ</sequence>
<keyword evidence="3" id="KW-1185">Reference proteome</keyword>
<dbReference type="PANTHER" id="PTHR35191">
    <property type="entry name" value="PROPHAGE SIDE TAIL FIBER PROTEIN HOMOLOG STFQ-RELATED"/>
    <property type="match status" value="1"/>
</dbReference>
<evidence type="ECO:0000313" key="2">
    <source>
        <dbReference type="EMBL" id="GFM33275.1"/>
    </source>
</evidence>
<accession>A0A7J0BJF8</accession>
<dbReference type="AlphaFoldDB" id="A0A7J0BJF8"/>
<dbReference type="Proteomes" id="UP000503840">
    <property type="component" value="Unassembled WGS sequence"/>
</dbReference>
<feature type="domain" description="Phage tail fibre protein N-terminal" evidence="1">
    <location>
        <begin position="2"/>
        <end position="147"/>
    </location>
</feature>